<organism evidence="2 3">
    <name type="scientific">Xenopus laevis</name>
    <name type="common">African clawed frog</name>
    <dbReference type="NCBI Taxonomy" id="8355"/>
    <lineage>
        <taxon>Eukaryota</taxon>
        <taxon>Metazoa</taxon>
        <taxon>Chordata</taxon>
        <taxon>Craniata</taxon>
        <taxon>Vertebrata</taxon>
        <taxon>Euteleostomi</taxon>
        <taxon>Amphibia</taxon>
        <taxon>Batrachia</taxon>
        <taxon>Anura</taxon>
        <taxon>Pipoidea</taxon>
        <taxon>Pipidae</taxon>
        <taxon>Xenopodinae</taxon>
        <taxon>Xenopus</taxon>
        <taxon>Xenopus</taxon>
    </lineage>
</organism>
<dbReference type="AlphaFoldDB" id="A0A974HWU6"/>
<dbReference type="PANTHER" id="PTHR38326">
    <property type="entry name" value="CHROMOSOME 11 OPEN READING FRAME 97"/>
    <property type="match status" value="1"/>
</dbReference>
<evidence type="ECO:0000256" key="1">
    <source>
        <dbReference type="SAM" id="MobiDB-lite"/>
    </source>
</evidence>
<name>A0A974HWU6_XENLA</name>
<evidence type="ECO:0000313" key="2">
    <source>
        <dbReference type="EMBL" id="OCT93259.1"/>
    </source>
</evidence>
<proteinExistence type="predicted"/>
<sequence>MRRQPQSSTCGYDIALWKLSLEKTLPGNEWAEPTAASPGDQTARRHFFYVGTPRRIQQITEEESFLKKDDIQVTSPLSGALGDKRNTEKNISLRSLNPAALPRNSLLAQPVYYSRHGEIQAQPAISKNISKMNVKKDGVASRRWPSKPLKNKADPCNSKEAEDKLRS</sequence>
<accession>A0A974HWU6</accession>
<feature type="region of interest" description="Disordered" evidence="1">
    <location>
        <begin position="130"/>
        <end position="167"/>
    </location>
</feature>
<feature type="compositionally biased region" description="Basic and acidic residues" evidence="1">
    <location>
        <begin position="151"/>
        <end position="167"/>
    </location>
</feature>
<protein>
    <submittedName>
        <fullName evidence="2">Uncharacterized protein</fullName>
    </submittedName>
</protein>
<evidence type="ECO:0000313" key="3">
    <source>
        <dbReference type="Proteomes" id="UP000694892"/>
    </source>
</evidence>
<reference evidence="3" key="1">
    <citation type="journal article" date="2016" name="Nature">
        <title>Genome evolution in the allotetraploid frog Xenopus laevis.</title>
        <authorList>
            <person name="Session A.M."/>
            <person name="Uno Y."/>
            <person name="Kwon T."/>
            <person name="Chapman J.A."/>
            <person name="Toyoda A."/>
            <person name="Takahashi S."/>
            <person name="Fukui A."/>
            <person name="Hikosaka A."/>
            <person name="Suzuki A."/>
            <person name="Kondo M."/>
            <person name="van Heeringen S.J."/>
            <person name="Quigley I."/>
            <person name="Heinz S."/>
            <person name="Ogino H."/>
            <person name="Ochi H."/>
            <person name="Hellsten U."/>
            <person name="Lyons J.B."/>
            <person name="Simakov O."/>
            <person name="Putnam N."/>
            <person name="Stites J."/>
            <person name="Kuroki Y."/>
            <person name="Tanaka T."/>
            <person name="Michiue T."/>
            <person name="Watanabe M."/>
            <person name="Bogdanovic O."/>
            <person name="Lister R."/>
            <person name="Georgiou G."/>
            <person name="Paranjpe S.S."/>
            <person name="van Kruijsbergen I."/>
            <person name="Shu S."/>
            <person name="Carlson J."/>
            <person name="Kinoshita T."/>
            <person name="Ohta Y."/>
            <person name="Mawaribuchi S."/>
            <person name="Jenkins J."/>
            <person name="Grimwood J."/>
            <person name="Schmutz J."/>
            <person name="Mitros T."/>
            <person name="Mozaffari S.V."/>
            <person name="Suzuki Y."/>
            <person name="Haramoto Y."/>
            <person name="Yamamoto T.S."/>
            <person name="Takagi C."/>
            <person name="Heald R."/>
            <person name="Miller K."/>
            <person name="Haudenschild C."/>
            <person name="Kitzman J."/>
            <person name="Nakayama T."/>
            <person name="Izutsu Y."/>
            <person name="Robert J."/>
            <person name="Fortriede J."/>
            <person name="Burns K."/>
            <person name="Lotay V."/>
            <person name="Karimi K."/>
            <person name="Yasuoka Y."/>
            <person name="Dichmann D.S."/>
            <person name="Flajnik M.F."/>
            <person name="Houston D.W."/>
            <person name="Shendure J."/>
            <person name="DuPasquier L."/>
            <person name="Vize P.D."/>
            <person name="Zorn A.M."/>
            <person name="Ito M."/>
            <person name="Marcotte E.M."/>
            <person name="Wallingford J.B."/>
            <person name="Ito Y."/>
            <person name="Asashima M."/>
            <person name="Ueno N."/>
            <person name="Matsuda Y."/>
            <person name="Veenstra G.J."/>
            <person name="Fujiyama A."/>
            <person name="Harland R.M."/>
            <person name="Taira M."/>
            <person name="Rokhsar D.S."/>
        </authorList>
    </citation>
    <scope>NUCLEOTIDE SEQUENCE [LARGE SCALE GENOMIC DNA]</scope>
    <source>
        <strain evidence="3">J</strain>
    </source>
</reference>
<dbReference type="Proteomes" id="UP000694892">
    <property type="component" value="Chromosome 2S"/>
</dbReference>
<dbReference type="PANTHER" id="PTHR38326:SF1">
    <property type="entry name" value="CHROMOSOME 11 OPEN READING FRAME 97"/>
    <property type="match status" value="1"/>
</dbReference>
<gene>
    <name evidence="2" type="ORF">XELAEV_18016325mg</name>
</gene>
<dbReference type="InterPro" id="IPR040429">
    <property type="entry name" value="C11orf97-like"/>
</dbReference>
<dbReference type="EMBL" id="CM004469">
    <property type="protein sequence ID" value="OCT93259.1"/>
    <property type="molecule type" value="Genomic_DNA"/>
</dbReference>
<dbReference type="GO" id="GO:0097546">
    <property type="term" value="C:ciliary base"/>
    <property type="evidence" value="ECO:0007669"/>
    <property type="project" value="TreeGrafter"/>
</dbReference>